<reference evidence="6 7" key="1">
    <citation type="submission" date="2017-09" db="EMBL/GenBank/DDBJ databases">
        <authorList>
            <consortium name="International Durum Wheat Genome Sequencing Consortium (IDWGSC)"/>
            <person name="Milanesi L."/>
        </authorList>
    </citation>
    <scope>NUCLEOTIDE SEQUENCE [LARGE SCALE GENOMIC DNA]</scope>
    <source>
        <strain evidence="7">cv. Svevo</strain>
    </source>
</reference>
<feature type="domain" description="NB-ARC" evidence="3">
    <location>
        <begin position="7"/>
        <end position="109"/>
    </location>
</feature>
<dbReference type="FunFam" id="1.10.10.10:FF:000322">
    <property type="entry name" value="Probable disease resistance protein At1g63360"/>
    <property type="match status" value="1"/>
</dbReference>
<dbReference type="Gramene" id="TRITD6Av1G225370.1">
    <property type="protein sequence ID" value="TRITD6Av1G225370.1"/>
    <property type="gene ID" value="TRITD6Av1G225370"/>
</dbReference>
<dbReference type="InterPro" id="IPR036388">
    <property type="entry name" value="WH-like_DNA-bd_sf"/>
</dbReference>
<dbReference type="PANTHER" id="PTHR23155:SF1107">
    <property type="entry name" value="OS08G0373000 PROTEIN"/>
    <property type="match status" value="1"/>
</dbReference>
<evidence type="ECO:0000313" key="7">
    <source>
        <dbReference type="Proteomes" id="UP000324705"/>
    </source>
</evidence>
<dbReference type="AlphaFoldDB" id="A0A9R0YC02"/>
<dbReference type="GO" id="GO:0009626">
    <property type="term" value="P:plant-type hypersensitive response"/>
    <property type="evidence" value="ECO:0007669"/>
    <property type="project" value="UniProtKB-ARBA"/>
</dbReference>
<dbReference type="Gene3D" id="3.80.10.10">
    <property type="entry name" value="Ribonuclease Inhibitor"/>
    <property type="match status" value="1"/>
</dbReference>
<dbReference type="SUPFAM" id="SSF52540">
    <property type="entry name" value="P-loop containing nucleoside triphosphate hydrolases"/>
    <property type="match status" value="1"/>
</dbReference>
<dbReference type="Pfam" id="PF23559">
    <property type="entry name" value="WHD_DRP"/>
    <property type="match status" value="1"/>
</dbReference>
<evidence type="ECO:0000256" key="2">
    <source>
        <dbReference type="ARBA" id="ARBA00022821"/>
    </source>
</evidence>
<dbReference type="PANTHER" id="PTHR23155">
    <property type="entry name" value="DISEASE RESISTANCE PROTEIN RP"/>
    <property type="match status" value="1"/>
</dbReference>
<feature type="domain" description="Disease resistance protein winged helix" evidence="4">
    <location>
        <begin position="198"/>
        <end position="269"/>
    </location>
</feature>
<keyword evidence="2" id="KW-0611">Plant defense</keyword>
<dbReference type="Gene3D" id="1.10.8.430">
    <property type="entry name" value="Helical domain of apoptotic protease-activating factors"/>
    <property type="match status" value="1"/>
</dbReference>
<evidence type="ECO:0000259" key="5">
    <source>
        <dbReference type="Pfam" id="PF23598"/>
    </source>
</evidence>
<evidence type="ECO:0000259" key="4">
    <source>
        <dbReference type="Pfam" id="PF23559"/>
    </source>
</evidence>
<sequence>MMIKLRTILSEVSGKPYADTETGSIQHIINKIKKYLANKRYFIVLDDIWKTETWEIIKCLFPMTNCGIIITTTRVEDVASSCQSSFGGHIYRIRPLDIVHSRQLFHRRIFKPVVDCPSYLEQVSEQILEKCGGLPLAIIAISSLLANKTEKHDWYEVNNSIGRALERNQDVERMMKILSLSYFDLPFHLKTCLLYLSIFPEDSIIKKKGLIRRWIAEGFIHKEGRYTVHELGERCFNELINRGLIQPMDTNDYGKVKSCKVHDMVLDFIISKSIEENFITLVGIPNLHIGTQGKVRRLSLQGDGQGKLIIPTGLELSHVRSLDVFGDSVEIPCLHDFSHLRVLDFDGRPQLEDHHLVNIGRLFHLRYLNLSDTSVRNLPEQIGFLGFLQMLNLRDTRVSELPASIINLGKLSHLLVNSKVKFPDGIAKMQALEVLKFIGVSRQTSNFLQELGQLKNLMKLALNFDELFATRDMVRVEAIDSSLRNLGTQNLRSLTISNGSSILQHGPFSSMLLTLQKLKKLEIWPNVPVSIWMGSLVNLQRLSLYAEEVGQEGLCILGGLPTLLILELIEKARPYKDRLTVSGEVGFRCLRQFNYVPQWMYLMFALGAMPKLENIGFFVDADEPISIGDFYDFGMENLPCLVTIKCTVLRCNNEGTVEAVKVAMETVARTHPNQPDLLFEIM</sequence>
<dbReference type="InterPro" id="IPR044974">
    <property type="entry name" value="Disease_R_plants"/>
</dbReference>
<dbReference type="Gene3D" id="1.10.10.10">
    <property type="entry name" value="Winged helix-like DNA-binding domain superfamily/Winged helix DNA-binding domain"/>
    <property type="match status" value="1"/>
</dbReference>
<dbReference type="GO" id="GO:0042742">
    <property type="term" value="P:defense response to bacterium"/>
    <property type="evidence" value="ECO:0007669"/>
    <property type="project" value="UniProtKB-ARBA"/>
</dbReference>
<dbReference type="GO" id="GO:0002758">
    <property type="term" value="P:innate immune response-activating signaling pathway"/>
    <property type="evidence" value="ECO:0007669"/>
    <property type="project" value="UniProtKB-ARBA"/>
</dbReference>
<dbReference type="PRINTS" id="PR00364">
    <property type="entry name" value="DISEASERSIST"/>
</dbReference>
<protein>
    <recommendedName>
        <fullName evidence="8">NB-ARC domain-containing protein</fullName>
    </recommendedName>
</protein>
<feature type="domain" description="Disease resistance R13L4/SHOC-2-like LRR" evidence="5">
    <location>
        <begin position="318"/>
        <end position="677"/>
    </location>
</feature>
<keyword evidence="1" id="KW-0677">Repeat</keyword>
<accession>A0A9R0YC02</accession>
<organism evidence="6 7">
    <name type="scientific">Triticum turgidum subsp. durum</name>
    <name type="common">Durum wheat</name>
    <name type="synonym">Triticum durum</name>
    <dbReference type="NCBI Taxonomy" id="4567"/>
    <lineage>
        <taxon>Eukaryota</taxon>
        <taxon>Viridiplantae</taxon>
        <taxon>Streptophyta</taxon>
        <taxon>Embryophyta</taxon>
        <taxon>Tracheophyta</taxon>
        <taxon>Spermatophyta</taxon>
        <taxon>Magnoliopsida</taxon>
        <taxon>Liliopsida</taxon>
        <taxon>Poales</taxon>
        <taxon>Poaceae</taxon>
        <taxon>BOP clade</taxon>
        <taxon>Pooideae</taxon>
        <taxon>Triticodae</taxon>
        <taxon>Triticeae</taxon>
        <taxon>Triticinae</taxon>
        <taxon>Triticum</taxon>
    </lineage>
</organism>
<evidence type="ECO:0000259" key="3">
    <source>
        <dbReference type="Pfam" id="PF00931"/>
    </source>
</evidence>
<evidence type="ECO:0000256" key="1">
    <source>
        <dbReference type="ARBA" id="ARBA00022737"/>
    </source>
</evidence>
<name>A0A9R0YC02_TRITD</name>
<dbReference type="InterPro" id="IPR032675">
    <property type="entry name" value="LRR_dom_sf"/>
</dbReference>
<proteinExistence type="predicted"/>
<dbReference type="InterPro" id="IPR027417">
    <property type="entry name" value="P-loop_NTPase"/>
</dbReference>
<dbReference type="InterPro" id="IPR058922">
    <property type="entry name" value="WHD_DRP"/>
</dbReference>
<dbReference type="Gene3D" id="3.40.50.300">
    <property type="entry name" value="P-loop containing nucleotide triphosphate hydrolases"/>
    <property type="match status" value="1"/>
</dbReference>
<dbReference type="Pfam" id="PF00931">
    <property type="entry name" value="NB-ARC"/>
    <property type="match status" value="1"/>
</dbReference>
<dbReference type="Proteomes" id="UP000324705">
    <property type="component" value="Chromosome 6A"/>
</dbReference>
<dbReference type="InterPro" id="IPR042197">
    <property type="entry name" value="Apaf_helical"/>
</dbReference>
<dbReference type="EMBL" id="LT934121">
    <property type="protein sequence ID" value="VAI52064.1"/>
    <property type="molecule type" value="Genomic_DNA"/>
</dbReference>
<dbReference type="InterPro" id="IPR055414">
    <property type="entry name" value="LRR_R13L4/SHOC2-like"/>
</dbReference>
<dbReference type="GO" id="GO:0043531">
    <property type="term" value="F:ADP binding"/>
    <property type="evidence" value="ECO:0007669"/>
    <property type="project" value="InterPro"/>
</dbReference>
<dbReference type="Pfam" id="PF23598">
    <property type="entry name" value="LRR_14"/>
    <property type="match status" value="1"/>
</dbReference>
<evidence type="ECO:0008006" key="8">
    <source>
        <dbReference type="Google" id="ProtNLM"/>
    </source>
</evidence>
<keyword evidence="7" id="KW-1185">Reference proteome</keyword>
<dbReference type="SUPFAM" id="SSF52047">
    <property type="entry name" value="RNI-like"/>
    <property type="match status" value="1"/>
</dbReference>
<dbReference type="InterPro" id="IPR002182">
    <property type="entry name" value="NB-ARC"/>
</dbReference>
<evidence type="ECO:0000313" key="6">
    <source>
        <dbReference type="EMBL" id="VAI52064.1"/>
    </source>
</evidence>
<gene>
    <name evidence="6" type="ORF">TRITD_6Av1G225370</name>
</gene>